<dbReference type="InterPro" id="IPR011701">
    <property type="entry name" value="MFS"/>
</dbReference>
<feature type="transmembrane region" description="Helical" evidence="7">
    <location>
        <begin position="374"/>
        <end position="397"/>
    </location>
</feature>
<evidence type="ECO:0000313" key="9">
    <source>
        <dbReference type="EMBL" id="KAL0491733.1"/>
    </source>
</evidence>
<dbReference type="Pfam" id="PF07690">
    <property type="entry name" value="MFS_1"/>
    <property type="match status" value="1"/>
</dbReference>
<dbReference type="InterPro" id="IPR036259">
    <property type="entry name" value="MFS_trans_sf"/>
</dbReference>
<feature type="transmembrane region" description="Helical" evidence="7">
    <location>
        <begin position="266"/>
        <end position="288"/>
    </location>
</feature>
<feature type="transmembrane region" description="Helical" evidence="7">
    <location>
        <begin position="183"/>
        <end position="203"/>
    </location>
</feature>
<evidence type="ECO:0000256" key="3">
    <source>
        <dbReference type="ARBA" id="ARBA00022692"/>
    </source>
</evidence>
<feature type="transmembrane region" description="Helical" evidence="7">
    <location>
        <begin position="116"/>
        <end position="141"/>
    </location>
</feature>
<feature type="transmembrane region" description="Helical" evidence="7">
    <location>
        <begin position="345"/>
        <end position="367"/>
    </location>
</feature>
<dbReference type="InterPro" id="IPR020846">
    <property type="entry name" value="MFS_dom"/>
</dbReference>
<evidence type="ECO:0000256" key="2">
    <source>
        <dbReference type="ARBA" id="ARBA00022448"/>
    </source>
</evidence>
<comment type="caution">
    <text evidence="9">The sequence shown here is derived from an EMBL/GenBank/DDBJ whole genome shotgun (WGS) entry which is preliminary data.</text>
</comment>
<feature type="transmembrane region" description="Helical" evidence="7">
    <location>
        <begin position="52"/>
        <end position="73"/>
    </location>
</feature>
<feature type="transmembrane region" description="Helical" evidence="7">
    <location>
        <begin position="309"/>
        <end position="333"/>
    </location>
</feature>
<comment type="subcellular location">
    <subcellularLocation>
        <location evidence="1">Membrane</location>
        <topology evidence="1">Multi-pass membrane protein</topology>
    </subcellularLocation>
</comment>
<dbReference type="PANTHER" id="PTHR23505:SF79">
    <property type="entry name" value="PROTEIN SPINSTER"/>
    <property type="match status" value="1"/>
</dbReference>
<evidence type="ECO:0000256" key="6">
    <source>
        <dbReference type="ARBA" id="ARBA00024338"/>
    </source>
</evidence>
<dbReference type="Proteomes" id="UP001431209">
    <property type="component" value="Unassembled WGS sequence"/>
</dbReference>
<dbReference type="PANTHER" id="PTHR23505">
    <property type="entry name" value="SPINSTER"/>
    <property type="match status" value="1"/>
</dbReference>
<dbReference type="SUPFAM" id="SSF103473">
    <property type="entry name" value="MFS general substrate transporter"/>
    <property type="match status" value="1"/>
</dbReference>
<feature type="transmembrane region" description="Helical" evidence="7">
    <location>
        <begin position="85"/>
        <end position="104"/>
    </location>
</feature>
<dbReference type="GO" id="GO:0016020">
    <property type="term" value="C:membrane"/>
    <property type="evidence" value="ECO:0007669"/>
    <property type="project" value="UniProtKB-SubCell"/>
</dbReference>
<proteinExistence type="inferred from homology"/>
<keyword evidence="10" id="KW-1185">Reference proteome</keyword>
<reference evidence="9 10" key="1">
    <citation type="submission" date="2024-03" db="EMBL/GenBank/DDBJ databases">
        <title>The Acrasis kona genome and developmental transcriptomes reveal deep origins of eukaryotic multicellular pathways.</title>
        <authorList>
            <person name="Sheikh S."/>
            <person name="Fu C.-J."/>
            <person name="Brown M.W."/>
            <person name="Baldauf S.L."/>
        </authorList>
    </citation>
    <scope>NUCLEOTIDE SEQUENCE [LARGE SCALE GENOMIC DNA]</scope>
    <source>
        <strain evidence="9 10">ATCC MYA-3509</strain>
    </source>
</reference>
<keyword evidence="5 7" id="KW-0472">Membrane</keyword>
<dbReference type="Gene3D" id="1.20.1250.20">
    <property type="entry name" value="MFS general substrate transporter like domains"/>
    <property type="match status" value="1"/>
</dbReference>
<feature type="domain" description="Major facilitator superfamily (MFS) profile" evidence="8">
    <location>
        <begin position="19"/>
        <end position="472"/>
    </location>
</feature>
<dbReference type="EMBL" id="JAOPGA020001853">
    <property type="protein sequence ID" value="KAL0491733.1"/>
    <property type="molecule type" value="Genomic_DNA"/>
</dbReference>
<feature type="transmembrane region" description="Helical" evidence="7">
    <location>
        <begin position="447"/>
        <end position="468"/>
    </location>
</feature>
<feature type="transmembrane region" description="Helical" evidence="7">
    <location>
        <begin position="153"/>
        <end position="176"/>
    </location>
</feature>
<accession>A0AAW2ZPG3</accession>
<keyword evidence="4 7" id="KW-1133">Transmembrane helix</keyword>
<evidence type="ECO:0000313" key="10">
    <source>
        <dbReference type="Proteomes" id="UP001431209"/>
    </source>
</evidence>
<keyword evidence="2" id="KW-0813">Transport</keyword>
<evidence type="ECO:0000256" key="4">
    <source>
        <dbReference type="ARBA" id="ARBA00022989"/>
    </source>
</evidence>
<feature type="transmembrane region" description="Helical" evidence="7">
    <location>
        <begin position="12"/>
        <end position="32"/>
    </location>
</feature>
<evidence type="ECO:0000256" key="5">
    <source>
        <dbReference type="ARBA" id="ARBA00023136"/>
    </source>
</evidence>
<dbReference type="InterPro" id="IPR044770">
    <property type="entry name" value="MFS_spinster-like"/>
</dbReference>
<dbReference type="AlphaFoldDB" id="A0AAW2ZPG3"/>
<dbReference type="PROSITE" id="PS50850">
    <property type="entry name" value="MFS"/>
    <property type="match status" value="1"/>
</dbReference>
<evidence type="ECO:0000256" key="1">
    <source>
        <dbReference type="ARBA" id="ARBA00004141"/>
    </source>
</evidence>
<comment type="similarity">
    <text evidence="6">Belongs to the major facilitator superfamily. Spinster (TC 2.A.1.49) family.</text>
</comment>
<organism evidence="9 10">
    <name type="scientific">Acrasis kona</name>
    <dbReference type="NCBI Taxonomy" id="1008807"/>
    <lineage>
        <taxon>Eukaryota</taxon>
        <taxon>Discoba</taxon>
        <taxon>Heterolobosea</taxon>
        <taxon>Tetramitia</taxon>
        <taxon>Eutetramitia</taxon>
        <taxon>Acrasidae</taxon>
        <taxon>Acrasis</taxon>
    </lineage>
</organism>
<protein>
    <submittedName>
        <fullName evidence="9">Sphingolipid transporter spinster</fullName>
    </submittedName>
</protein>
<dbReference type="GO" id="GO:0022857">
    <property type="term" value="F:transmembrane transporter activity"/>
    <property type="evidence" value="ECO:0007669"/>
    <property type="project" value="InterPro"/>
</dbReference>
<name>A0AAW2ZPG3_9EUKA</name>
<sequence length="480" mass="53367">MKSDRHQFFSFFWKYPKLTILFITVIEISLYFDRGAIASALPKIKKNWGLDAIEESLIAVLLTIGIMITSPLWAHYGLRYRINKVIAIGLIIFSIGAFSSAVCGTFSRGKAQKWGYIIFTGFRFIVGCGESAMISLAPTIIDQLSPPQYKTLYMATIMMAAPLGIAMGYGVAGFIVTDRWQNVFFAESVVTFGLAILCIFVPMHDYEHSSSVDPEVNIEVSVEEIKMSTLNNEVNEEVGFMLRKGMLKPKPHSITSSIAPLIKNPVYISIVVLTCIYGAIIGALTFWCPSYLKQRLESIDYTEKEAERYSNIGFGLIVVVGSILGTSLGAIVLDKSGGATGWIGVSRSLIVCGVFVTFALPFGYVSILVESLNLYGMFFIFFFGVFFVLCITAPFQVALVNCVPSELRHFANSYQVFFLHVFGDLPSPFLFGVTVEQIGFKWAMFSLWSFLVPGFLVLVAGSTCSYYNHKKNEKNYETIN</sequence>
<gene>
    <name evidence="9" type="ORF">AKO1_000620</name>
</gene>
<evidence type="ECO:0000259" key="8">
    <source>
        <dbReference type="PROSITE" id="PS50850"/>
    </source>
</evidence>
<keyword evidence="3 7" id="KW-0812">Transmembrane</keyword>
<evidence type="ECO:0000256" key="7">
    <source>
        <dbReference type="SAM" id="Phobius"/>
    </source>
</evidence>